<sequence length="78" mass="8594">MKESYLAATAEVRGIVISLWPIPTRQILPPVRVAFSALDIVLLKPAQSKFSSWISGFVWAMAQNSLAIIISLRILLVS</sequence>
<proteinExistence type="predicted"/>
<reference evidence="2 3" key="1">
    <citation type="journal article" date="2024" name="Plant Biotechnol. J.">
        <title>Dendrobium thyrsiflorum genome and its molecular insights into genes involved in important horticultural traits.</title>
        <authorList>
            <person name="Chen B."/>
            <person name="Wang J.Y."/>
            <person name="Zheng P.J."/>
            <person name="Li K.L."/>
            <person name="Liang Y.M."/>
            <person name="Chen X.F."/>
            <person name="Zhang C."/>
            <person name="Zhao X."/>
            <person name="He X."/>
            <person name="Zhang G.Q."/>
            <person name="Liu Z.J."/>
            <person name="Xu Q."/>
        </authorList>
    </citation>
    <scope>NUCLEOTIDE SEQUENCE [LARGE SCALE GENOMIC DNA]</scope>
    <source>
        <strain evidence="2">GZMU011</strain>
    </source>
</reference>
<dbReference type="AlphaFoldDB" id="A0ABD0U675"/>
<accession>A0ABD0U675</accession>
<gene>
    <name evidence="2" type="ORF">M5K25_022441</name>
</gene>
<evidence type="ECO:0000313" key="2">
    <source>
        <dbReference type="EMBL" id="KAL0907981.1"/>
    </source>
</evidence>
<keyword evidence="3" id="KW-1185">Reference proteome</keyword>
<organism evidence="2 3">
    <name type="scientific">Dendrobium thyrsiflorum</name>
    <name type="common">Pinecone-like raceme dendrobium</name>
    <name type="synonym">Orchid</name>
    <dbReference type="NCBI Taxonomy" id="117978"/>
    <lineage>
        <taxon>Eukaryota</taxon>
        <taxon>Viridiplantae</taxon>
        <taxon>Streptophyta</taxon>
        <taxon>Embryophyta</taxon>
        <taxon>Tracheophyta</taxon>
        <taxon>Spermatophyta</taxon>
        <taxon>Magnoliopsida</taxon>
        <taxon>Liliopsida</taxon>
        <taxon>Asparagales</taxon>
        <taxon>Orchidaceae</taxon>
        <taxon>Epidendroideae</taxon>
        <taxon>Malaxideae</taxon>
        <taxon>Dendrobiinae</taxon>
        <taxon>Dendrobium</taxon>
    </lineage>
</organism>
<protein>
    <submittedName>
        <fullName evidence="2">Uncharacterized protein</fullName>
    </submittedName>
</protein>
<feature type="transmembrane region" description="Helical" evidence="1">
    <location>
        <begin position="53"/>
        <end position="76"/>
    </location>
</feature>
<keyword evidence="1" id="KW-1133">Transmembrane helix</keyword>
<evidence type="ECO:0000256" key="1">
    <source>
        <dbReference type="SAM" id="Phobius"/>
    </source>
</evidence>
<keyword evidence="1" id="KW-0812">Transmembrane</keyword>
<comment type="caution">
    <text evidence="2">The sequence shown here is derived from an EMBL/GenBank/DDBJ whole genome shotgun (WGS) entry which is preliminary data.</text>
</comment>
<evidence type="ECO:0000313" key="3">
    <source>
        <dbReference type="Proteomes" id="UP001552299"/>
    </source>
</evidence>
<name>A0ABD0U675_DENTH</name>
<dbReference type="EMBL" id="JANQDX010000017">
    <property type="protein sequence ID" value="KAL0907981.1"/>
    <property type="molecule type" value="Genomic_DNA"/>
</dbReference>
<dbReference type="Proteomes" id="UP001552299">
    <property type="component" value="Unassembled WGS sequence"/>
</dbReference>
<keyword evidence="1" id="KW-0472">Membrane</keyword>